<name>A0ABU5HZI0_9HYPH</name>
<evidence type="ECO:0000256" key="2">
    <source>
        <dbReference type="ARBA" id="ARBA00022692"/>
    </source>
</evidence>
<evidence type="ECO:0000313" key="7">
    <source>
        <dbReference type="Proteomes" id="UP001294412"/>
    </source>
</evidence>
<dbReference type="InterPro" id="IPR019691">
    <property type="entry name" value="DUF2585"/>
</dbReference>
<dbReference type="Proteomes" id="UP001294412">
    <property type="component" value="Unassembled WGS sequence"/>
</dbReference>
<keyword evidence="4 5" id="KW-0472">Membrane</keyword>
<proteinExistence type="predicted"/>
<evidence type="ECO:0000256" key="5">
    <source>
        <dbReference type="SAM" id="Phobius"/>
    </source>
</evidence>
<accession>A0ABU5HZI0</accession>
<evidence type="ECO:0000313" key="6">
    <source>
        <dbReference type="EMBL" id="MDY8107994.1"/>
    </source>
</evidence>
<gene>
    <name evidence="6" type="ORF">U0C82_02370</name>
</gene>
<feature type="transmembrane region" description="Helical" evidence="5">
    <location>
        <begin position="12"/>
        <end position="36"/>
    </location>
</feature>
<dbReference type="RefSeq" id="WP_322185447.1">
    <property type="nucleotide sequence ID" value="NZ_JAXLPB010000001.1"/>
</dbReference>
<sequence length="189" mass="19849">MIDHSKPEIVSARYRVPAAIACILLLNAALASYLALTGRPLLTPDHPFQLWSTALGAGDNSLHLTDPYSLSHALFGIGLFFLVDGLKPGWPLAPKLVVAVAGSTVWELVENTPFVIDLFNDASKEGAYQGDSIANALGDTAFVMLGFLFAARVPVVVALAAGLGLEIAVGVLIDDGLLIGTLKLLGLYP</sequence>
<dbReference type="EMBL" id="JAXLPB010000001">
    <property type="protein sequence ID" value="MDY8107994.1"/>
    <property type="molecule type" value="Genomic_DNA"/>
</dbReference>
<protein>
    <submittedName>
        <fullName evidence="6">DUF2585 family protein</fullName>
    </submittedName>
</protein>
<keyword evidence="1" id="KW-1003">Cell membrane</keyword>
<dbReference type="Pfam" id="PF10755">
    <property type="entry name" value="DUF2585"/>
    <property type="match status" value="1"/>
</dbReference>
<evidence type="ECO:0000256" key="4">
    <source>
        <dbReference type="ARBA" id="ARBA00023136"/>
    </source>
</evidence>
<evidence type="ECO:0000256" key="1">
    <source>
        <dbReference type="ARBA" id="ARBA00022475"/>
    </source>
</evidence>
<keyword evidence="2 5" id="KW-0812">Transmembrane</keyword>
<evidence type="ECO:0000256" key="3">
    <source>
        <dbReference type="ARBA" id="ARBA00022989"/>
    </source>
</evidence>
<keyword evidence="7" id="KW-1185">Reference proteome</keyword>
<reference evidence="6 7" key="1">
    <citation type="submission" date="2023-12" db="EMBL/GenBank/DDBJ databases">
        <title>Description of Novel Strain Fulvimarina sp. 2208YS6-2-32 isolated from Uroteuthis (Photololigo) edulis.</title>
        <authorList>
            <person name="Park J.-S."/>
        </authorList>
    </citation>
    <scope>NUCLEOTIDE SEQUENCE [LARGE SCALE GENOMIC DNA]</scope>
    <source>
        <strain evidence="6 7">2208YS6-2-32</strain>
    </source>
</reference>
<keyword evidence="3 5" id="KW-1133">Transmembrane helix</keyword>
<organism evidence="6 7">
    <name type="scientific">Fulvimarina uroteuthidis</name>
    <dbReference type="NCBI Taxonomy" id="3098149"/>
    <lineage>
        <taxon>Bacteria</taxon>
        <taxon>Pseudomonadati</taxon>
        <taxon>Pseudomonadota</taxon>
        <taxon>Alphaproteobacteria</taxon>
        <taxon>Hyphomicrobiales</taxon>
        <taxon>Aurantimonadaceae</taxon>
        <taxon>Fulvimarina</taxon>
    </lineage>
</organism>
<comment type="caution">
    <text evidence="6">The sequence shown here is derived from an EMBL/GenBank/DDBJ whole genome shotgun (WGS) entry which is preliminary data.</text>
</comment>